<dbReference type="InterPro" id="IPR007627">
    <property type="entry name" value="RNA_pol_sigma70_r2"/>
</dbReference>
<dbReference type="AlphaFoldDB" id="G2PVY2"/>
<evidence type="ECO:0000259" key="7">
    <source>
        <dbReference type="Pfam" id="PF04545"/>
    </source>
</evidence>
<dbReference type="NCBIfam" id="TIGR02937">
    <property type="entry name" value="sigma70-ECF"/>
    <property type="match status" value="1"/>
</dbReference>
<dbReference type="SUPFAM" id="SSF88659">
    <property type="entry name" value="Sigma3 and sigma4 domains of RNA polymerase sigma factors"/>
    <property type="match status" value="1"/>
</dbReference>
<sequence>MDEKFLNFFNRYFDDAYRYVFFKVGNKWDTDDIVSEAFKRVYENFSNIKSSPKVYLFVTLQHVITDHYRRKKNFCLEDGCKDFYSYDLEEIFIEKEELNTLKKVLKTLNKEELELINLRFFSQLSFKEISTVLNKSEGALKMQCKRIIEKLRLHIKKYSEGGKI</sequence>
<evidence type="ECO:0000259" key="6">
    <source>
        <dbReference type="Pfam" id="PF04542"/>
    </source>
</evidence>
<accession>G2PVY2</accession>
<proteinExistence type="inferred from homology"/>
<dbReference type="InterPro" id="IPR039425">
    <property type="entry name" value="RNA_pol_sigma-70-like"/>
</dbReference>
<name>G2PVY2_9FIRM</name>
<dbReference type="EMBL" id="CP003001">
    <property type="protein sequence ID" value="AEM73700.1"/>
    <property type="molecule type" value="Genomic_DNA"/>
</dbReference>
<dbReference type="InterPro" id="IPR013324">
    <property type="entry name" value="RNA_pol_sigma_r3/r4-like"/>
</dbReference>
<evidence type="ECO:0000256" key="5">
    <source>
        <dbReference type="ARBA" id="ARBA00023163"/>
    </source>
</evidence>
<dbReference type="PANTHER" id="PTHR43133:SF8">
    <property type="entry name" value="RNA POLYMERASE SIGMA FACTOR HI_1459-RELATED"/>
    <property type="match status" value="1"/>
</dbReference>
<comment type="similarity">
    <text evidence="1">Belongs to the sigma-70 factor family. ECF subfamily.</text>
</comment>
<evidence type="ECO:0000256" key="3">
    <source>
        <dbReference type="ARBA" id="ARBA00023082"/>
    </source>
</evidence>
<feature type="domain" description="RNA polymerase sigma-70 region 2" evidence="6">
    <location>
        <begin position="9"/>
        <end position="72"/>
    </location>
</feature>
<dbReference type="GO" id="GO:0016987">
    <property type="term" value="F:sigma factor activity"/>
    <property type="evidence" value="ECO:0007669"/>
    <property type="project" value="UniProtKB-KW"/>
</dbReference>
<evidence type="ECO:0000313" key="9">
    <source>
        <dbReference type="Proteomes" id="UP000009257"/>
    </source>
</evidence>
<gene>
    <name evidence="8" type="ORF">Calla_1064</name>
</gene>
<dbReference type="Gene3D" id="1.10.10.10">
    <property type="entry name" value="Winged helix-like DNA-binding domain superfamily/Winged helix DNA-binding domain"/>
    <property type="match status" value="1"/>
</dbReference>
<dbReference type="Proteomes" id="UP000009257">
    <property type="component" value="Chromosome"/>
</dbReference>
<dbReference type="InterPro" id="IPR013325">
    <property type="entry name" value="RNA_pol_sigma_r2"/>
</dbReference>
<dbReference type="Gene3D" id="1.10.1740.10">
    <property type="match status" value="1"/>
</dbReference>
<keyword evidence="2" id="KW-0805">Transcription regulation</keyword>
<dbReference type="GO" id="GO:0006352">
    <property type="term" value="P:DNA-templated transcription initiation"/>
    <property type="evidence" value="ECO:0007669"/>
    <property type="project" value="InterPro"/>
</dbReference>
<organism evidence="8 9">
    <name type="scientific">Caldicellulosiruptor acetigenus 6A</name>
    <dbReference type="NCBI Taxonomy" id="632516"/>
    <lineage>
        <taxon>Bacteria</taxon>
        <taxon>Bacillati</taxon>
        <taxon>Bacillota</taxon>
        <taxon>Bacillota incertae sedis</taxon>
        <taxon>Caldicellulosiruptorales</taxon>
        <taxon>Caldicellulosiruptoraceae</taxon>
        <taxon>Caldicellulosiruptor</taxon>
    </lineage>
</organism>
<dbReference type="Pfam" id="PF04542">
    <property type="entry name" value="Sigma70_r2"/>
    <property type="match status" value="1"/>
</dbReference>
<dbReference type="InterPro" id="IPR036388">
    <property type="entry name" value="WH-like_DNA-bd_sf"/>
</dbReference>
<reference evidence="8 9" key="1">
    <citation type="submission" date="2011-08" db="EMBL/GenBank/DDBJ databases">
        <title>Complete sequence of Caldicellulosiruptor lactoaceticus 6A.</title>
        <authorList>
            <consortium name="US DOE Joint Genome Institute"/>
            <person name="Lucas S."/>
            <person name="Han J."/>
            <person name="Lapidus A."/>
            <person name="Cheng J.-F."/>
            <person name="Goodwin L."/>
            <person name="Pitluck S."/>
            <person name="Peters L."/>
            <person name="Davenport K."/>
            <person name="Detter J.C."/>
            <person name="Han C."/>
            <person name="Tapia R."/>
            <person name="Land M."/>
            <person name="Hauser L."/>
            <person name="Kyrpides N."/>
            <person name="Ivanova N."/>
            <person name="Ovchinnikova G."/>
            <person name="Pagani I."/>
            <person name="Blumer-Schuette S.E."/>
            <person name="Kelly R.M."/>
            <person name="Woyke T."/>
        </authorList>
    </citation>
    <scope>NUCLEOTIDE SEQUENCE [LARGE SCALE GENOMIC DNA]</scope>
    <source>
        <strain evidence="8 9">6A</strain>
    </source>
</reference>
<evidence type="ECO:0000256" key="1">
    <source>
        <dbReference type="ARBA" id="ARBA00010641"/>
    </source>
</evidence>
<keyword evidence="5" id="KW-0804">Transcription</keyword>
<dbReference type="HOGENOM" id="CLU_047691_3_4_9"/>
<dbReference type="KEGG" id="clc:Calla_1064"/>
<dbReference type="InterPro" id="IPR007630">
    <property type="entry name" value="RNA_pol_sigma70_r4"/>
</dbReference>
<dbReference type="PANTHER" id="PTHR43133">
    <property type="entry name" value="RNA POLYMERASE ECF-TYPE SIGMA FACTO"/>
    <property type="match status" value="1"/>
</dbReference>
<dbReference type="CDD" id="cd06171">
    <property type="entry name" value="Sigma70_r4"/>
    <property type="match status" value="1"/>
</dbReference>
<dbReference type="InterPro" id="IPR014284">
    <property type="entry name" value="RNA_pol_sigma-70_dom"/>
</dbReference>
<keyword evidence="4" id="KW-0238">DNA-binding</keyword>
<keyword evidence="3" id="KW-0731">Sigma factor</keyword>
<evidence type="ECO:0000256" key="2">
    <source>
        <dbReference type="ARBA" id="ARBA00023015"/>
    </source>
</evidence>
<dbReference type="Pfam" id="PF04545">
    <property type="entry name" value="Sigma70_r4"/>
    <property type="match status" value="1"/>
</dbReference>
<protein>
    <submittedName>
        <fullName evidence="8">RNA polymerase, sigma-24 subunit, ECF subfamily</fullName>
    </submittedName>
</protein>
<evidence type="ECO:0000313" key="8">
    <source>
        <dbReference type="EMBL" id="AEM73700.1"/>
    </source>
</evidence>
<dbReference type="SUPFAM" id="SSF88946">
    <property type="entry name" value="Sigma2 domain of RNA polymerase sigma factors"/>
    <property type="match status" value="1"/>
</dbReference>
<dbReference type="GO" id="GO:0003677">
    <property type="term" value="F:DNA binding"/>
    <property type="evidence" value="ECO:0007669"/>
    <property type="project" value="UniProtKB-KW"/>
</dbReference>
<feature type="domain" description="RNA polymerase sigma-70 region 4" evidence="7">
    <location>
        <begin position="104"/>
        <end position="152"/>
    </location>
</feature>
<evidence type="ECO:0000256" key="4">
    <source>
        <dbReference type="ARBA" id="ARBA00023125"/>
    </source>
</evidence>